<dbReference type="Proteomes" id="UP001350748">
    <property type="component" value="Unassembled WGS sequence"/>
</dbReference>
<evidence type="ECO:0008006" key="3">
    <source>
        <dbReference type="Google" id="ProtNLM"/>
    </source>
</evidence>
<keyword evidence="2" id="KW-1185">Reference proteome</keyword>
<evidence type="ECO:0000313" key="1">
    <source>
        <dbReference type="EMBL" id="MEF3365554.1"/>
    </source>
</evidence>
<dbReference type="RefSeq" id="WP_332080463.1">
    <property type="nucleotide sequence ID" value="NZ_JAZHYN010000006.1"/>
</dbReference>
<gene>
    <name evidence="1" type="ORF">V3H18_03285</name>
</gene>
<accession>A0ABU7XDS7</accession>
<proteinExistence type="predicted"/>
<sequence length="159" mass="17037">MYIDRRRAILAALAFVSADLGSARAEKKSDFNPVAIAKLRIGEIVREISGSGRDQSAPEPSADALMNMGLLLQAGLRALLPVHEREGVALPGKSSPSDPAELVEAQENYAAVFQSGVEASTEQKAKAFQSLQLAAEKLASAGYRQFSKSLSNWIKTHGR</sequence>
<dbReference type="EMBL" id="JAZHYN010000006">
    <property type="protein sequence ID" value="MEF3365554.1"/>
    <property type="molecule type" value="Genomic_DNA"/>
</dbReference>
<evidence type="ECO:0000313" key="2">
    <source>
        <dbReference type="Proteomes" id="UP001350748"/>
    </source>
</evidence>
<comment type="caution">
    <text evidence="1">The sequence shown here is derived from an EMBL/GenBank/DDBJ whole genome shotgun (WGS) entry which is preliminary data.</text>
</comment>
<reference evidence="1 2" key="1">
    <citation type="submission" date="2024-02" db="EMBL/GenBank/DDBJ databases">
        <authorList>
            <person name="Grouzdev D."/>
        </authorList>
    </citation>
    <scope>NUCLEOTIDE SEQUENCE [LARGE SCALE GENOMIC DNA]</scope>
    <source>
        <strain evidence="1 2">9N</strain>
    </source>
</reference>
<organism evidence="1 2">
    <name type="scientific">Methylocystis borbori</name>
    <dbReference type="NCBI Taxonomy" id="3118750"/>
    <lineage>
        <taxon>Bacteria</taxon>
        <taxon>Pseudomonadati</taxon>
        <taxon>Pseudomonadota</taxon>
        <taxon>Alphaproteobacteria</taxon>
        <taxon>Hyphomicrobiales</taxon>
        <taxon>Methylocystaceae</taxon>
        <taxon>Methylocystis</taxon>
    </lineage>
</organism>
<protein>
    <recommendedName>
        <fullName evidence="3">DUF4142 domain-containing protein</fullName>
    </recommendedName>
</protein>
<name>A0ABU7XDS7_9HYPH</name>